<dbReference type="Gene3D" id="3.10.105.10">
    <property type="entry name" value="Dipeptide-binding Protein, Domain 3"/>
    <property type="match status" value="1"/>
</dbReference>
<feature type="region of interest" description="Disordered" evidence="4">
    <location>
        <begin position="496"/>
        <end position="521"/>
    </location>
</feature>
<dbReference type="PIRSF" id="PIRSF002741">
    <property type="entry name" value="MppA"/>
    <property type="match status" value="1"/>
</dbReference>
<dbReference type="SUPFAM" id="SSF53850">
    <property type="entry name" value="Periplasmic binding protein-like II"/>
    <property type="match status" value="1"/>
</dbReference>
<dbReference type="PANTHER" id="PTHR30290:SF64">
    <property type="entry name" value="ABC TRANSPORTER PERIPLASMIC BINDING PROTEIN"/>
    <property type="match status" value="1"/>
</dbReference>
<dbReference type="GO" id="GO:0015833">
    <property type="term" value="P:peptide transport"/>
    <property type="evidence" value="ECO:0007669"/>
    <property type="project" value="TreeGrafter"/>
</dbReference>
<evidence type="ECO:0000259" key="5">
    <source>
        <dbReference type="Pfam" id="PF00496"/>
    </source>
</evidence>
<evidence type="ECO:0000313" key="6">
    <source>
        <dbReference type="EMBL" id="MBP0438463.1"/>
    </source>
</evidence>
<accession>A0A8J7R0S1</accession>
<dbReference type="InterPro" id="IPR000914">
    <property type="entry name" value="SBP_5_dom"/>
</dbReference>
<proteinExistence type="inferred from homology"/>
<feature type="domain" description="Solute-binding protein family 5" evidence="5">
    <location>
        <begin position="102"/>
        <end position="512"/>
    </location>
</feature>
<dbReference type="Gene3D" id="3.40.190.10">
    <property type="entry name" value="Periplasmic binding protein-like II"/>
    <property type="match status" value="1"/>
</dbReference>
<dbReference type="GO" id="GO:0042884">
    <property type="term" value="P:microcin transport"/>
    <property type="evidence" value="ECO:0007669"/>
    <property type="project" value="TreeGrafter"/>
</dbReference>
<comment type="caution">
    <text evidence="6">The sequence shown here is derived from an EMBL/GenBank/DDBJ whole genome shotgun (WGS) entry which is preliminary data.</text>
</comment>
<dbReference type="GO" id="GO:0043190">
    <property type="term" value="C:ATP-binding cassette (ABC) transporter complex"/>
    <property type="evidence" value="ECO:0007669"/>
    <property type="project" value="InterPro"/>
</dbReference>
<keyword evidence="7" id="KW-1185">Reference proteome</keyword>
<organism evidence="6 7">
    <name type="scientific">Tianweitania sediminis</name>
    <dbReference type="NCBI Taxonomy" id="1502156"/>
    <lineage>
        <taxon>Bacteria</taxon>
        <taxon>Pseudomonadati</taxon>
        <taxon>Pseudomonadota</taxon>
        <taxon>Alphaproteobacteria</taxon>
        <taxon>Hyphomicrobiales</taxon>
        <taxon>Phyllobacteriaceae</taxon>
        <taxon>Tianweitania</taxon>
    </lineage>
</organism>
<dbReference type="PANTHER" id="PTHR30290">
    <property type="entry name" value="PERIPLASMIC BINDING COMPONENT OF ABC TRANSPORTER"/>
    <property type="match status" value="1"/>
</dbReference>
<evidence type="ECO:0000256" key="1">
    <source>
        <dbReference type="ARBA" id="ARBA00004418"/>
    </source>
</evidence>
<reference evidence="6" key="1">
    <citation type="submission" date="2021-03" db="EMBL/GenBank/DDBJ databases">
        <title>Genome sequencing and assembly of Tianweitania sediminis.</title>
        <authorList>
            <person name="Chhetri G."/>
        </authorList>
    </citation>
    <scope>NUCLEOTIDE SEQUENCE</scope>
    <source>
        <strain evidence="6">Z8</strain>
    </source>
</reference>
<sequence>MATTLFFLPFSASLHAQDAEEWHTTSSLIPGENEDKPFERYSYVNPDAPKGGTLNAVAPGTFDSFNPFVVRGTAAAGFSSFGGIMYDTLMQQSLDEAGTSHGLLADAFRYPDDYSSATYRLNPDARWHDGKPVTVEDVIWSFNVLKKNSQLYNRYYANVTEAVKVGEREVEFRFDQKGNRELPHIMGDLAVLPKHWWEGTDASGNKRDITQPTLEPPLGSGPYRIQSFRPGSEIIWERVEDYWGADLPVNIGRNNFDRKRYVYIQDDNAAWQAFTKGGFQDIRPENSSRRWHVDYTFPAFQAGDVVKRAFETRSGEPFQGFFLNTRRPQFQDPRVREALTYAFDFESMNRTLFYNAYTRTDSYFEGGELASSGLPEGRELEILNEFRGQIPERVFTEPFTLPTNETPRDERANLRRASELLKEAGWTLRDGRLVNEAGEQFRMEFLGDDPTDERIATPYIQNLRRLGIDASLRVVDASQYINRTRSFDFDVISSVQQQSQSPGNEQRDFWSSAAADAPDSRNLSGIKDPVIDKLVERIIFAEDREDLIAATKALDRVLLWNFYAVPQWHLPEIWVAYWNKFGIPDQQPAYIGVDIDSWWIDEAKEQALAAKYRSVN</sequence>
<dbReference type="Pfam" id="PF00496">
    <property type="entry name" value="SBP_bac_5"/>
    <property type="match status" value="1"/>
</dbReference>
<name>A0A8J7R0S1_9HYPH</name>
<evidence type="ECO:0000256" key="4">
    <source>
        <dbReference type="SAM" id="MobiDB-lite"/>
    </source>
</evidence>
<comment type="subcellular location">
    <subcellularLocation>
        <location evidence="1">Periplasm</location>
    </subcellularLocation>
</comment>
<evidence type="ECO:0000256" key="3">
    <source>
        <dbReference type="ARBA" id="ARBA00022729"/>
    </source>
</evidence>
<gene>
    <name evidence="6" type="ORF">J5Y06_07365</name>
</gene>
<dbReference type="InterPro" id="IPR030678">
    <property type="entry name" value="Peptide/Ni-bd"/>
</dbReference>
<dbReference type="GO" id="GO:1904680">
    <property type="term" value="F:peptide transmembrane transporter activity"/>
    <property type="evidence" value="ECO:0007669"/>
    <property type="project" value="TreeGrafter"/>
</dbReference>
<evidence type="ECO:0000256" key="2">
    <source>
        <dbReference type="ARBA" id="ARBA00005695"/>
    </source>
</evidence>
<dbReference type="InterPro" id="IPR039424">
    <property type="entry name" value="SBP_5"/>
</dbReference>
<protein>
    <submittedName>
        <fullName evidence="6">ABC transporter substrate-binding protein</fullName>
    </submittedName>
</protein>
<dbReference type="CDD" id="cd08497">
    <property type="entry name" value="MbnE-like"/>
    <property type="match status" value="1"/>
</dbReference>
<keyword evidence="3" id="KW-0732">Signal</keyword>
<dbReference type="EMBL" id="JAGIYY010000002">
    <property type="protein sequence ID" value="MBP0438463.1"/>
    <property type="molecule type" value="Genomic_DNA"/>
</dbReference>
<dbReference type="GO" id="GO:0030288">
    <property type="term" value="C:outer membrane-bounded periplasmic space"/>
    <property type="evidence" value="ECO:0007669"/>
    <property type="project" value="TreeGrafter"/>
</dbReference>
<dbReference type="AlphaFoldDB" id="A0A8J7R0S1"/>
<dbReference type="Proteomes" id="UP000666240">
    <property type="component" value="Unassembled WGS sequence"/>
</dbReference>
<comment type="similarity">
    <text evidence="2">Belongs to the bacterial solute-binding protein 5 family.</text>
</comment>
<evidence type="ECO:0000313" key="7">
    <source>
        <dbReference type="Proteomes" id="UP000666240"/>
    </source>
</evidence>